<dbReference type="RefSeq" id="WP_143082185.1">
    <property type="nucleotide sequence ID" value="NZ_FOHX01000003.1"/>
</dbReference>
<accession>A0A1I0F3I4</accession>
<reference evidence="1 2" key="1">
    <citation type="submission" date="2016-10" db="EMBL/GenBank/DDBJ databases">
        <authorList>
            <person name="de Groot N.N."/>
        </authorList>
    </citation>
    <scope>NUCLEOTIDE SEQUENCE [LARGE SCALE GENOMIC DNA]</scope>
    <source>
        <strain evidence="1 2">CGMCC 4.5598</strain>
    </source>
</reference>
<dbReference type="EMBL" id="FOHX01000003">
    <property type="protein sequence ID" value="SET52595.1"/>
    <property type="molecule type" value="Genomic_DNA"/>
</dbReference>
<dbReference type="Proteomes" id="UP000199361">
    <property type="component" value="Unassembled WGS sequence"/>
</dbReference>
<sequence length="86" mass="9774">MHERTMRPVISLRLKEWERRMNAKDLATDSARAERIGVSRTTVSRVQQGPSEPGGIRPGENFIAGVLYAFPDLRFEDVFEIEQVSA</sequence>
<name>A0A1I0F3I4_9ACTN</name>
<protein>
    <submittedName>
        <fullName evidence="1">Uncharacterized protein</fullName>
    </submittedName>
</protein>
<dbReference type="AlphaFoldDB" id="A0A1I0F3I4"/>
<dbReference type="STRING" id="568860.SAMN05421811_103313"/>
<evidence type="ECO:0000313" key="1">
    <source>
        <dbReference type="EMBL" id="SET52595.1"/>
    </source>
</evidence>
<proteinExistence type="predicted"/>
<organism evidence="1 2">
    <name type="scientific">Nonomuraea wenchangensis</name>
    <dbReference type="NCBI Taxonomy" id="568860"/>
    <lineage>
        <taxon>Bacteria</taxon>
        <taxon>Bacillati</taxon>
        <taxon>Actinomycetota</taxon>
        <taxon>Actinomycetes</taxon>
        <taxon>Streptosporangiales</taxon>
        <taxon>Streptosporangiaceae</taxon>
        <taxon>Nonomuraea</taxon>
    </lineage>
</organism>
<gene>
    <name evidence="1" type="ORF">SAMN05421811_103313</name>
</gene>
<keyword evidence="2" id="KW-1185">Reference proteome</keyword>
<evidence type="ECO:0000313" key="2">
    <source>
        <dbReference type="Proteomes" id="UP000199361"/>
    </source>
</evidence>
<dbReference type="OrthoDB" id="5197278at2"/>